<comment type="caution">
    <text evidence="1">The sequence shown here is derived from an EMBL/GenBank/DDBJ whole genome shotgun (WGS) entry which is preliminary data.</text>
</comment>
<name>A0ABQ4F4T3_9ACTN</name>
<proteinExistence type="predicted"/>
<evidence type="ECO:0000313" key="2">
    <source>
        <dbReference type="Proteomes" id="UP000621500"/>
    </source>
</evidence>
<dbReference type="RefSeq" id="WP_203863121.1">
    <property type="nucleotide sequence ID" value="NZ_BAAAZQ010000068.1"/>
</dbReference>
<organism evidence="1 2">
    <name type="scientific">Plantactinospora mayteni</name>
    <dbReference type="NCBI Taxonomy" id="566021"/>
    <lineage>
        <taxon>Bacteria</taxon>
        <taxon>Bacillati</taxon>
        <taxon>Actinomycetota</taxon>
        <taxon>Actinomycetes</taxon>
        <taxon>Micromonosporales</taxon>
        <taxon>Micromonosporaceae</taxon>
        <taxon>Plantactinospora</taxon>
    </lineage>
</organism>
<protein>
    <submittedName>
        <fullName evidence="1">Uncharacterized protein</fullName>
    </submittedName>
</protein>
<sequence length="155" mass="17308">MRYDEFEAAIRHLVARASDDNLRVFGAETVVRLVGDERLVDVAVEYELDEDASAALTTARDSVLTASPAELRAHLARIGDGILTDGDMDTELLNVISALEHWTTYLETGQRGELYELAIRSIEQVDFQVSADLSDFLAKTEMATEYERIERLLTA</sequence>
<reference evidence="1 2" key="1">
    <citation type="submission" date="2021-01" db="EMBL/GenBank/DDBJ databases">
        <title>Whole genome shotgun sequence of Plantactinospora mayteni NBRC 109088.</title>
        <authorList>
            <person name="Komaki H."/>
            <person name="Tamura T."/>
        </authorList>
    </citation>
    <scope>NUCLEOTIDE SEQUENCE [LARGE SCALE GENOMIC DNA]</scope>
    <source>
        <strain evidence="1 2">NBRC 109088</strain>
    </source>
</reference>
<gene>
    <name evidence="1" type="ORF">Pma05_84800</name>
</gene>
<dbReference type="EMBL" id="BONX01000100">
    <property type="protein sequence ID" value="GIH01908.1"/>
    <property type="molecule type" value="Genomic_DNA"/>
</dbReference>
<keyword evidence="2" id="KW-1185">Reference proteome</keyword>
<accession>A0ABQ4F4T3</accession>
<dbReference type="Proteomes" id="UP000621500">
    <property type="component" value="Unassembled WGS sequence"/>
</dbReference>
<evidence type="ECO:0000313" key="1">
    <source>
        <dbReference type="EMBL" id="GIH01908.1"/>
    </source>
</evidence>